<keyword evidence="1" id="KW-1133">Transmembrane helix</keyword>
<dbReference type="EMBL" id="JYDL01000033">
    <property type="protein sequence ID" value="KRX22191.1"/>
    <property type="molecule type" value="Genomic_DNA"/>
</dbReference>
<evidence type="ECO:0000313" key="2">
    <source>
        <dbReference type="EMBL" id="KRX22191.1"/>
    </source>
</evidence>
<protein>
    <submittedName>
        <fullName evidence="2">Uncharacterized protein</fullName>
    </submittedName>
</protein>
<proteinExistence type="predicted"/>
<evidence type="ECO:0000256" key="1">
    <source>
        <dbReference type="SAM" id="Phobius"/>
    </source>
</evidence>
<keyword evidence="1" id="KW-0812">Transmembrane</keyword>
<comment type="caution">
    <text evidence="2">The sequence shown here is derived from an EMBL/GenBank/DDBJ whole genome shotgun (WGS) entry which is preliminary data.</text>
</comment>
<name>A0A0V0S6B3_9BILA</name>
<evidence type="ECO:0000313" key="3">
    <source>
        <dbReference type="Proteomes" id="UP000054630"/>
    </source>
</evidence>
<organism evidence="2 3">
    <name type="scientific">Trichinella nelsoni</name>
    <dbReference type="NCBI Taxonomy" id="6336"/>
    <lineage>
        <taxon>Eukaryota</taxon>
        <taxon>Metazoa</taxon>
        <taxon>Ecdysozoa</taxon>
        <taxon>Nematoda</taxon>
        <taxon>Enoplea</taxon>
        <taxon>Dorylaimia</taxon>
        <taxon>Trichinellida</taxon>
        <taxon>Trichinellidae</taxon>
        <taxon>Trichinella</taxon>
    </lineage>
</organism>
<feature type="transmembrane region" description="Helical" evidence="1">
    <location>
        <begin position="6"/>
        <end position="23"/>
    </location>
</feature>
<keyword evidence="1" id="KW-0472">Membrane</keyword>
<sequence>MTENKATTRIILFTVVLALYYRVEKKFITYLFDILIAYTNAGIFYCLVKLDTLWLNVHSRLFNKYTSFSVELSSEDQFEWFHYEKIVSLGGAKAEQVFQ</sequence>
<feature type="transmembrane region" description="Helical" evidence="1">
    <location>
        <begin position="30"/>
        <end position="50"/>
    </location>
</feature>
<dbReference type="Proteomes" id="UP000054630">
    <property type="component" value="Unassembled WGS sequence"/>
</dbReference>
<dbReference type="AlphaFoldDB" id="A0A0V0S6B3"/>
<keyword evidence="3" id="KW-1185">Reference proteome</keyword>
<gene>
    <name evidence="2" type="ORF">T07_9478</name>
</gene>
<accession>A0A0V0S6B3</accession>
<reference evidence="2 3" key="1">
    <citation type="submission" date="2015-01" db="EMBL/GenBank/DDBJ databases">
        <title>Evolution of Trichinella species and genotypes.</title>
        <authorList>
            <person name="Korhonen P.K."/>
            <person name="Edoardo P."/>
            <person name="Giuseppe L.R."/>
            <person name="Gasser R.B."/>
        </authorList>
    </citation>
    <scope>NUCLEOTIDE SEQUENCE [LARGE SCALE GENOMIC DNA]</scope>
    <source>
        <strain evidence="2">ISS37</strain>
    </source>
</reference>